<protein>
    <submittedName>
        <fullName evidence="1">Uncharacterized protein</fullName>
    </submittedName>
</protein>
<keyword evidence="2" id="KW-1185">Reference proteome</keyword>
<evidence type="ECO:0000313" key="1">
    <source>
        <dbReference type="EMBL" id="RUS90896.1"/>
    </source>
</evidence>
<proteinExistence type="predicted"/>
<evidence type="ECO:0000313" key="2">
    <source>
        <dbReference type="Proteomes" id="UP000271974"/>
    </source>
</evidence>
<reference evidence="1 2" key="1">
    <citation type="submission" date="2019-01" db="EMBL/GenBank/DDBJ databases">
        <title>A draft genome assembly of the solar-powered sea slug Elysia chlorotica.</title>
        <authorList>
            <person name="Cai H."/>
            <person name="Li Q."/>
            <person name="Fang X."/>
            <person name="Li J."/>
            <person name="Curtis N.E."/>
            <person name="Altenburger A."/>
            <person name="Shibata T."/>
            <person name="Feng M."/>
            <person name="Maeda T."/>
            <person name="Schwartz J.A."/>
            <person name="Shigenobu S."/>
            <person name="Lundholm N."/>
            <person name="Nishiyama T."/>
            <person name="Yang H."/>
            <person name="Hasebe M."/>
            <person name="Li S."/>
            <person name="Pierce S.K."/>
            <person name="Wang J."/>
        </authorList>
    </citation>
    <scope>NUCLEOTIDE SEQUENCE [LARGE SCALE GENOMIC DNA]</scope>
    <source>
        <strain evidence="1">EC2010</strain>
        <tissue evidence="1">Whole organism of an adult</tissue>
    </source>
</reference>
<organism evidence="1 2">
    <name type="scientific">Elysia chlorotica</name>
    <name type="common">Eastern emerald elysia</name>
    <name type="synonym">Sea slug</name>
    <dbReference type="NCBI Taxonomy" id="188477"/>
    <lineage>
        <taxon>Eukaryota</taxon>
        <taxon>Metazoa</taxon>
        <taxon>Spiralia</taxon>
        <taxon>Lophotrochozoa</taxon>
        <taxon>Mollusca</taxon>
        <taxon>Gastropoda</taxon>
        <taxon>Heterobranchia</taxon>
        <taxon>Euthyneura</taxon>
        <taxon>Panpulmonata</taxon>
        <taxon>Sacoglossa</taxon>
        <taxon>Placobranchoidea</taxon>
        <taxon>Plakobranchidae</taxon>
        <taxon>Elysia</taxon>
    </lineage>
</organism>
<gene>
    <name evidence="1" type="ORF">EGW08_001403</name>
</gene>
<comment type="caution">
    <text evidence="1">The sequence shown here is derived from an EMBL/GenBank/DDBJ whole genome shotgun (WGS) entry which is preliminary data.</text>
</comment>
<accession>A0A3S1I2C9</accession>
<name>A0A3S1I2C9_ELYCH</name>
<dbReference type="OrthoDB" id="10606027at2759"/>
<feature type="non-terminal residue" evidence="1">
    <location>
        <position position="123"/>
    </location>
</feature>
<dbReference type="EMBL" id="RQTK01000023">
    <property type="protein sequence ID" value="RUS90896.1"/>
    <property type="molecule type" value="Genomic_DNA"/>
</dbReference>
<dbReference type="AlphaFoldDB" id="A0A3S1I2C9"/>
<sequence length="123" mass="14097">MATEEDSKRCLPKFCGLKSQKKKALKEDYELDGFMSYMQRKEPSSNPALRGDLSLMSTNVKTTDTRAKSKVEGHREERATNIHVIEDIYYNNASRPQKGMWKPYDPMAFKPIRVNMAKGSCSQ</sequence>
<dbReference type="Proteomes" id="UP000271974">
    <property type="component" value="Unassembled WGS sequence"/>
</dbReference>